<evidence type="ECO:0000256" key="12">
    <source>
        <dbReference type="ARBA" id="ARBA00032722"/>
    </source>
</evidence>
<dbReference type="GO" id="GO:0051536">
    <property type="term" value="F:iron-sulfur cluster binding"/>
    <property type="evidence" value="ECO:0007669"/>
    <property type="project" value="UniProtKB-KW"/>
</dbReference>
<evidence type="ECO:0000256" key="2">
    <source>
        <dbReference type="ARBA" id="ARBA00004725"/>
    </source>
</evidence>
<evidence type="ECO:0000256" key="5">
    <source>
        <dbReference type="ARBA" id="ARBA00022643"/>
    </source>
</evidence>
<evidence type="ECO:0000256" key="6">
    <source>
        <dbReference type="ARBA" id="ARBA00022723"/>
    </source>
</evidence>
<dbReference type="PROSITE" id="PS51379">
    <property type="entry name" value="4FE4S_FER_2"/>
    <property type="match status" value="2"/>
</dbReference>
<dbReference type="Gene3D" id="3.20.20.70">
    <property type="entry name" value="Aldolase class I"/>
    <property type="match status" value="1"/>
</dbReference>
<dbReference type="SUPFAM" id="SSF51395">
    <property type="entry name" value="FMN-linked oxidoreductases"/>
    <property type="match status" value="1"/>
</dbReference>
<evidence type="ECO:0000313" key="15">
    <source>
        <dbReference type="Proteomes" id="UP000514720"/>
    </source>
</evidence>
<dbReference type="InterPro" id="IPR001295">
    <property type="entry name" value="Dihydroorotate_DH_CS"/>
</dbReference>
<dbReference type="Gene3D" id="3.30.70.20">
    <property type="match status" value="2"/>
</dbReference>
<keyword evidence="8" id="KW-0560">Oxidoreductase</keyword>
<dbReference type="InterPro" id="IPR017900">
    <property type="entry name" value="4Fe4S_Fe_S_CS"/>
</dbReference>
<comment type="similarity">
    <text evidence="3">Belongs to the dihydropyrimidine dehydrogenase family.</text>
</comment>
<comment type="pathway">
    <text evidence="2">Pyrimidine metabolism; UMP biosynthesis via de novo pathway.</text>
</comment>
<dbReference type="RefSeq" id="WP_258878017.1">
    <property type="nucleotide sequence ID" value="NZ_CP048914.1"/>
</dbReference>
<dbReference type="Proteomes" id="UP000514720">
    <property type="component" value="Chromosome"/>
</dbReference>
<accession>A0A7L7KR26</accession>
<dbReference type="Pfam" id="PF12838">
    <property type="entry name" value="Fer4_7"/>
    <property type="match status" value="1"/>
</dbReference>
<evidence type="ECO:0000256" key="9">
    <source>
        <dbReference type="ARBA" id="ARBA00023004"/>
    </source>
</evidence>
<dbReference type="InterPro" id="IPR023359">
    <property type="entry name" value="Dihydro_DH_chainA_dom2"/>
</dbReference>
<dbReference type="UniPathway" id="UPA00070"/>
<dbReference type="GO" id="GO:0046872">
    <property type="term" value="F:metal ion binding"/>
    <property type="evidence" value="ECO:0007669"/>
    <property type="project" value="UniProtKB-KW"/>
</dbReference>
<dbReference type="PROSITE" id="PS00912">
    <property type="entry name" value="DHODEHASE_2"/>
    <property type="match status" value="1"/>
</dbReference>
<name>A0A7L7KR26_9MOLU</name>
<evidence type="ECO:0000256" key="10">
    <source>
        <dbReference type="ARBA" id="ARBA00023014"/>
    </source>
</evidence>
<dbReference type="GO" id="GO:0004152">
    <property type="term" value="F:dihydroorotate dehydrogenase activity"/>
    <property type="evidence" value="ECO:0007669"/>
    <property type="project" value="UniProtKB-ARBA"/>
</dbReference>
<proteinExistence type="inferred from homology"/>
<dbReference type="Gene3D" id="2.30.26.10">
    <property type="entry name" value="Dihydroorotate Dehydrogenase A, chain A, domain 2"/>
    <property type="match status" value="1"/>
</dbReference>
<dbReference type="KEGG" id="xcl:G4Z02_01150"/>
<dbReference type="GO" id="GO:0005737">
    <property type="term" value="C:cytoplasm"/>
    <property type="evidence" value="ECO:0007669"/>
    <property type="project" value="InterPro"/>
</dbReference>
<dbReference type="AlphaFoldDB" id="A0A7L7KR26"/>
<evidence type="ECO:0000256" key="4">
    <source>
        <dbReference type="ARBA" id="ARBA00022630"/>
    </source>
</evidence>
<organism evidence="14 15">
    <name type="scientific">Candidatus Xianfuyuplasma coldseepsis</name>
    <dbReference type="NCBI Taxonomy" id="2782163"/>
    <lineage>
        <taxon>Bacteria</taxon>
        <taxon>Bacillati</taxon>
        <taxon>Mycoplasmatota</taxon>
        <taxon>Mollicutes</taxon>
        <taxon>Candidatus Izemoplasmatales</taxon>
        <taxon>Candidatus Izemoplasmataceae</taxon>
        <taxon>Candidatus Xianfuyuplasma</taxon>
    </lineage>
</organism>
<keyword evidence="7" id="KW-0665">Pyrimidine biosynthesis</keyword>
<comment type="cofactor">
    <cofactor evidence="1">
        <name>FMN</name>
        <dbReference type="ChEBI" id="CHEBI:58210"/>
    </cofactor>
</comment>
<feature type="domain" description="4Fe-4S ferredoxin-type" evidence="13">
    <location>
        <begin position="303"/>
        <end position="330"/>
    </location>
</feature>
<protein>
    <recommendedName>
        <fullName evidence="12">Dihydrothymine dehydrogenase</fullName>
    </recommendedName>
    <alternativeName>
        <fullName evidence="11">Dihydrouracil dehydrogenase</fullName>
    </alternativeName>
</protein>
<dbReference type="EMBL" id="CP048914">
    <property type="protein sequence ID" value="QMS84404.1"/>
    <property type="molecule type" value="Genomic_DNA"/>
</dbReference>
<feature type="domain" description="4Fe-4S ferredoxin-type" evidence="13">
    <location>
        <begin position="331"/>
        <end position="356"/>
    </location>
</feature>
<keyword evidence="15" id="KW-1185">Reference proteome</keyword>
<dbReference type="GO" id="GO:0006207">
    <property type="term" value="P:'de novo' pyrimidine nucleobase biosynthetic process"/>
    <property type="evidence" value="ECO:0007669"/>
    <property type="project" value="InterPro"/>
</dbReference>
<dbReference type="InterPro" id="IPR005720">
    <property type="entry name" value="Dihydroorotate_DH_cat"/>
</dbReference>
<evidence type="ECO:0000313" key="14">
    <source>
        <dbReference type="EMBL" id="QMS84404.1"/>
    </source>
</evidence>
<dbReference type="PANTHER" id="PTHR48109">
    <property type="entry name" value="DIHYDROOROTATE DEHYDROGENASE (QUINONE), MITOCHONDRIAL-RELATED"/>
    <property type="match status" value="1"/>
</dbReference>
<evidence type="ECO:0000256" key="3">
    <source>
        <dbReference type="ARBA" id="ARBA00010804"/>
    </source>
</evidence>
<dbReference type="PROSITE" id="PS00198">
    <property type="entry name" value="4FE4S_FER_1"/>
    <property type="match status" value="2"/>
</dbReference>
<evidence type="ECO:0000256" key="1">
    <source>
        <dbReference type="ARBA" id="ARBA00001917"/>
    </source>
</evidence>
<dbReference type="InterPro" id="IPR050074">
    <property type="entry name" value="DHO_dehydrogenase"/>
</dbReference>
<dbReference type="SUPFAM" id="SSF54862">
    <property type="entry name" value="4Fe-4S ferredoxins"/>
    <property type="match status" value="1"/>
</dbReference>
<sequence length="356" mass="39127">MNLKVTIDGLQLDNPLMPASGPIVGDDEKLLFLQGEGVGALVTKTISTKEPQIPRPCIYGDRTFVMNSELWSEHAASTWIESFLPNLVKQKTRPLIISVGYTKEDMEYLIPKLDPFADAFEVSTHYVGKNLDVIADTVRTIRSHTEKPIYMKISPHIPDPVAFAKAVQAAGASGLVAINSLGPTMKINAKTRQIEYAPESGFVWMSGPAIKHLAQATVYTIKQVMPDFTVIGVGGIASAEDVIEFMLAGADAVQMLSGALIKGKQLYKKIINDLPKVLKKYGYTSIEDVQQTVLKNPVTYEPRIPELDVEKCTECMLCEKICPYFAITMEDIITINPEKCFGCGLCISKCPTHALK</sequence>
<dbReference type="Pfam" id="PF01180">
    <property type="entry name" value="DHO_dh"/>
    <property type="match status" value="1"/>
</dbReference>
<dbReference type="InterPro" id="IPR017896">
    <property type="entry name" value="4Fe4S_Fe-S-bd"/>
</dbReference>
<evidence type="ECO:0000256" key="8">
    <source>
        <dbReference type="ARBA" id="ARBA00023002"/>
    </source>
</evidence>
<dbReference type="InterPro" id="IPR013785">
    <property type="entry name" value="Aldolase_TIM"/>
</dbReference>
<gene>
    <name evidence="14" type="ORF">G4Z02_01150</name>
</gene>
<evidence type="ECO:0000259" key="13">
    <source>
        <dbReference type="PROSITE" id="PS51379"/>
    </source>
</evidence>
<keyword evidence="9" id="KW-0408">Iron</keyword>
<keyword evidence="5" id="KW-0288">FMN</keyword>
<reference evidence="14 15" key="1">
    <citation type="submission" date="2020-02" db="EMBL/GenBank/DDBJ databases">
        <authorList>
            <person name="Zheng R.K."/>
            <person name="Sun C.M."/>
        </authorList>
    </citation>
    <scope>NUCLEOTIDE SEQUENCE [LARGE SCALE GENOMIC DNA]</scope>
    <source>
        <strain evidence="15">zrk13</strain>
    </source>
</reference>
<keyword evidence="6" id="KW-0479">Metal-binding</keyword>
<dbReference type="PANTHER" id="PTHR48109:SF1">
    <property type="entry name" value="DIHYDROOROTATE DEHYDROGENASE (FUMARATE)"/>
    <property type="match status" value="1"/>
</dbReference>
<evidence type="ECO:0000256" key="11">
    <source>
        <dbReference type="ARBA" id="ARBA00030119"/>
    </source>
</evidence>
<evidence type="ECO:0000256" key="7">
    <source>
        <dbReference type="ARBA" id="ARBA00022975"/>
    </source>
</evidence>
<keyword evidence="4" id="KW-0285">Flavoprotein</keyword>
<dbReference type="GO" id="GO:0044205">
    <property type="term" value="P:'de novo' UMP biosynthetic process"/>
    <property type="evidence" value="ECO:0007669"/>
    <property type="project" value="UniProtKB-UniPathway"/>
</dbReference>
<keyword evidence="10" id="KW-0411">Iron-sulfur</keyword>